<dbReference type="HOGENOM" id="CLU_3351274_0_0_1"/>
<dbReference type="AlphaFoldDB" id="C4V726"/>
<protein>
    <submittedName>
        <fullName evidence="1">Uncharacterized protein</fullName>
    </submittedName>
</protein>
<proteinExistence type="predicted"/>
<evidence type="ECO:0000313" key="2">
    <source>
        <dbReference type="Proteomes" id="UP000009082"/>
    </source>
</evidence>
<dbReference type="KEGG" id="nce:NCER_100236"/>
<name>C4V726_VAIC1</name>
<accession>C4V726</accession>
<evidence type="ECO:0000313" key="1">
    <source>
        <dbReference type="EMBL" id="EEQ82971.1"/>
    </source>
</evidence>
<organism evidence="2">
    <name type="scientific">Vairimorpha ceranae (strain BRL01)</name>
    <name type="common">Microsporidian parasite</name>
    <name type="synonym">Nosema ceranae</name>
    <dbReference type="NCBI Taxonomy" id="578460"/>
    <lineage>
        <taxon>Eukaryota</taxon>
        <taxon>Fungi</taxon>
        <taxon>Fungi incertae sedis</taxon>
        <taxon>Microsporidia</taxon>
        <taxon>Nosematidae</taxon>
        <taxon>Vairimorpha</taxon>
    </lineage>
</organism>
<dbReference type="Proteomes" id="UP000009082">
    <property type="component" value="Unassembled WGS sequence"/>
</dbReference>
<sequence length="37" mass="4288">MGKVTRKIREEKKKKEALDVLVRPSILVLLKLSKVQL</sequence>
<dbReference type="EMBL" id="ACOL01000010">
    <property type="protein sequence ID" value="EEQ82971.1"/>
    <property type="molecule type" value="Genomic_DNA"/>
</dbReference>
<reference evidence="2" key="1">
    <citation type="journal article" date="2009" name="PLoS Pathog.">
        <title>Genomic analyses of the microsporidian Nosema ceranae, an emergent pathogen of honey bees.</title>
        <authorList>
            <person name="Cornman R.S."/>
            <person name="Chen Y.P."/>
            <person name="Schatz M.C."/>
            <person name="Street C."/>
            <person name="Zhao Y."/>
            <person name="Desany B."/>
            <person name="Egholm M."/>
            <person name="Hutchison S."/>
            <person name="Pettis J.S."/>
            <person name="Lipkin W.I."/>
            <person name="Evans J.D."/>
        </authorList>
    </citation>
    <scope>NUCLEOTIDE SEQUENCE [LARGE SCALE GENOMIC DNA]</scope>
    <source>
        <strain evidence="2">BRL01</strain>
    </source>
</reference>
<gene>
    <name evidence="1" type="ORF">NCER_100236</name>
</gene>
<dbReference type="InParanoid" id="C4V726"/>
<dbReference type="VEuPathDB" id="MicrosporidiaDB:NCER_100236"/>